<dbReference type="PRINTS" id="PR01506">
    <property type="entry name" value="TATBPROTEIN"/>
</dbReference>
<keyword evidence="5 9" id="KW-0653">Protein transport</keyword>
<evidence type="ECO:0000256" key="3">
    <source>
        <dbReference type="ARBA" id="ARBA00022475"/>
    </source>
</evidence>
<sequence length="170" mass="19155">MTTLAFLNIGTQEMMLIVIVILLLFGGKKLPELARGLGKGIREFKDASEGIKREISDQINNFEKDLDVTVEDKKVTPQKTEDTETSAEENENSDLIDEQESAVAEKKFPEFTTPENTYQHDPGAHPVDESEYYKYGYNDNFANQNTAEDNEDTTNAVDHEESKDDSIKNA</sequence>
<accession>A0A4U0NA57</accession>
<evidence type="ECO:0000256" key="4">
    <source>
        <dbReference type="ARBA" id="ARBA00022692"/>
    </source>
</evidence>
<evidence type="ECO:0000313" key="12">
    <source>
        <dbReference type="Proteomes" id="UP000306808"/>
    </source>
</evidence>
<evidence type="ECO:0000256" key="2">
    <source>
        <dbReference type="ARBA" id="ARBA00022448"/>
    </source>
</evidence>
<dbReference type="GO" id="GO:0008320">
    <property type="term" value="F:protein transmembrane transporter activity"/>
    <property type="evidence" value="ECO:0007669"/>
    <property type="project" value="UniProtKB-UniRule"/>
</dbReference>
<dbReference type="AlphaFoldDB" id="A0A4U0NA57"/>
<protein>
    <recommendedName>
        <fullName evidence="9">Sec-independent protein translocase protein TatA</fullName>
    </recommendedName>
</protein>
<dbReference type="NCBIfam" id="TIGR01411">
    <property type="entry name" value="tatAE"/>
    <property type="match status" value="1"/>
</dbReference>
<keyword evidence="12" id="KW-1185">Reference proteome</keyword>
<dbReference type="GO" id="GO:0033281">
    <property type="term" value="C:TAT protein transport complex"/>
    <property type="evidence" value="ECO:0007669"/>
    <property type="project" value="UniProtKB-UniRule"/>
</dbReference>
<organism evidence="11 12">
    <name type="scientific">Sphingobacterium olei</name>
    <dbReference type="NCBI Taxonomy" id="2571155"/>
    <lineage>
        <taxon>Bacteria</taxon>
        <taxon>Pseudomonadati</taxon>
        <taxon>Bacteroidota</taxon>
        <taxon>Sphingobacteriia</taxon>
        <taxon>Sphingobacteriales</taxon>
        <taxon>Sphingobacteriaceae</taxon>
        <taxon>Sphingobacterium</taxon>
    </lineage>
</organism>
<dbReference type="Pfam" id="PF02416">
    <property type="entry name" value="TatA_B_E"/>
    <property type="match status" value="1"/>
</dbReference>
<proteinExistence type="inferred from homology"/>
<name>A0A4U0NA57_9SPHI</name>
<dbReference type="EMBL" id="SUME01000012">
    <property type="protein sequence ID" value="TJZ50787.1"/>
    <property type="molecule type" value="Genomic_DNA"/>
</dbReference>
<evidence type="ECO:0000256" key="1">
    <source>
        <dbReference type="ARBA" id="ARBA00004162"/>
    </source>
</evidence>
<keyword evidence="6 9" id="KW-1133">Transmembrane helix</keyword>
<evidence type="ECO:0000313" key="11">
    <source>
        <dbReference type="EMBL" id="TJZ50787.1"/>
    </source>
</evidence>
<feature type="compositionally biased region" description="Acidic residues" evidence="10">
    <location>
        <begin position="83"/>
        <end position="100"/>
    </location>
</feature>
<comment type="subcellular location">
    <subcellularLocation>
        <location evidence="1 9">Cell membrane</location>
        <topology evidence="1 9">Single-pass membrane protein</topology>
    </subcellularLocation>
</comment>
<dbReference type="GO" id="GO:0043953">
    <property type="term" value="P:protein transport by the Tat complex"/>
    <property type="evidence" value="ECO:0007669"/>
    <property type="project" value="UniProtKB-UniRule"/>
</dbReference>
<evidence type="ECO:0000256" key="6">
    <source>
        <dbReference type="ARBA" id="ARBA00022989"/>
    </source>
</evidence>
<keyword evidence="8 9" id="KW-0472">Membrane</keyword>
<dbReference type="HAMAP" id="MF_00236">
    <property type="entry name" value="TatA_E"/>
    <property type="match status" value="1"/>
</dbReference>
<feature type="compositionally biased region" description="Basic and acidic residues" evidence="10">
    <location>
        <begin position="72"/>
        <end position="82"/>
    </location>
</feature>
<keyword evidence="7 9" id="KW-0811">Translocation</keyword>
<gene>
    <name evidence="9" type="primary">tatA</name>
    <name evidence="11" type="ORF">FAZ15_20775</name>
</gene>
<comment type="similarity">
    <text evidence="9">Belongs to the TatA/E family.</text>
</comment>
<evidence type="ECO:0000256" key="10">
    <source>
        <dbReference type="SAM" id="MobiDB-lite"/>
    </source>
</evidence>
<evidence type="ECO:0000256" key="5">
    <source>
        <dbReference type="ARBA" id="ARBA00022927"/>
    </source>
</evidence>
<keyword evidence="4 9" id="KW-0812">Transmembrane</keyword>
<evidence type="ECO:0000256" key="8">
    <source>
        <dbReference type="ARBA" id="ARBA00023136"/>
    </source>
</evidence>
<dbReference type="OrthoDB" id="9812812at2"/>
<comment type="caution">
    <text evidence="11">The sequence shown here is derived from an EMBL/GenBank/DDBJ whole genome shotgun (WGS) entry which is preliminary data.</text>
</comment>
<dbReference type="PANTHER" id="PTHR42982">
    <property type="entry name" value="SEC-INDEPENDENT PROTEIN TRANSLOCASE PROTEIN TATA"/>
    <property type="match status" value="1"/>
</dbReference>
<evidence type="ECO:0000256" key="7">
    <source>
        <dbReference type="ARBA" id="ARBA00023010"/>
    </source>
</evidence>
<keyword evidence="2 9" id="KW-0813">Transport</keyword>
<comment type="function">
    <text evidence="9">Part of the twin-arginine translocation (Tat) system that transports large folded proteins containing a characteristic twin-arginine motif in their signal peptide across membranes. TatA could form the protein-conducting channel of the Tat system.</text>
</comment>
<feature type="region of interest" description="Disordered" evidence="10">
    <location>
        <begin position="72"/>
        <end position="170"/>
    </location>
</feature>
<dbReference type="Proteomes" id="UP000306808">
    <property type="component" value="Unassembled WGS sequence"/>
</dbReference>
<feature type="compositionally biased region" description="Basic and acidic residues" evidence="10">
    <location>
        <begin position="157"/>
        <end position="170"/>
    </location>
</feature>
<feature type="transmembrane region" description="Helical" evidence="9">
    <location>
        <begin position="6"/>
        <end position="25"/>
    </location>
</feature>
<dbReference type="Gene3D" id="1.20.5.3310">
    <property type="match status" value="1"/>
</dbReference>
<keyword evidence="3 9" id="KW-1003">Cell membrane</keyword>
<reference evidence="11 12" key="1">
    <citation type="submission" date="2019-04" db="EMBL/GenBank/DDBJ databases">
        <title>Sphingobacterium olei sp. nov., isolated from oil-contaminated soil.</title>
        <authorList>
            <person name="Liu B."/>
        </authorList>
    </citation>
    <scope>NUCLEOTIDE SEQUENCE [LARGE SCALE GENOMIC DNA]</scope>
    <source>
        <strain evidence="11 12">HAL-9</strain>
    </source>
</reference>
<dbReference type="InterPro" id="IPR003369">
    <property type="entry name" value="TatA/B/E"/>
</dbReference>
<comment type="subunit">
    <text evidence="9">Forms a complex with TatC.</text>
</comment>
<evidence type="ECO:0000256" key="9">
    <source>
        <dbReference type="HAMAP-Rule" id="MF_00236"/>
    </source>
</evidence>
<dbReference type="PANTHER" id="PTHR42982:SF1">
    <property type="entry name" value="SEC-INDEPENDENT PROTEIN TRANSLOCASE PROTEIN TATA"/>
    <property type="match status" value="1"/>
</dbReference>
<dbReference type="InterPro" id="IPR006312">
    <property type="entry name" value="TatA/E"/>
</dbReference>
<feature type="compositionally biased region" description="Basic and acidic residues" evidence="10">
    <location>
        <begin position="122"/>
        <end position="132"/>
    </location>
</feature>